<proteinExistence type="predicted"/>
<accession>A0A7W6MMI9</accession>
<dbReference type="GO" id="GO:0003677">
    <property type="term" value="F:DNA binding"/>
    <property type="evidence" value="ECO:0007669"/>
    <property type="project" value="InterPro"/>
</dbReference>
<dbReference type="Pfam" id="PF01381">
    <property type="entry name" value="HTH_3"/>
    <property type="match status" value="1"/>
</dbReference>
<sequence>MRVDEVRDRLGNIVTSQQLQKYESGANRVSASMMFRIASILEVHPGHFFSGLVDPNTRQTLPEVNLQSHKLLRQLDGVDAEMAELVGKILVRSKRIATKS</sequence>
<dbReference type="Proteomes" id="UP000542776">
    <property type="component" value="Unassembled WGS sequence"/>
</dbReference>
<comment type="caution">
    <text evidence="2">The sequence shown here is derived from an EMBL/GenBank/DDBJ whole genome shotgun (WGS) entry which is preliminary data.</text>
</comment>
<dbReference type="Gene3D" id="1.10.260.40">
    <property type="entry name" value="lambda repressor-like DNA-binding domains"/>
    <property type="match status" value="1"/>
</dbReference>
<dbReference type="InterPro" id="IPR001387">
    <property type="entry name" value="Cro/C1-type_HTH"/>
</dbReference>
<dbReference type="CDD" id="cd00093">
    <property type="entry name" value="HTH_XRE"/>
    <property type="match status" value="1"/>
</dbReference>
<protein>
    <submittedName>
        <fullName evidence="2">Transcriptional regulator with XRE-family HTH domain</fullName>
    </submittedName>
</protein>
<reference evidence="2 3" key="1">
    <citation type="submission" date="2020-08" db="EMBL/GenBank/DDBJ databases">
        <title>Genomic Encyclopedia of Type Strains, Phase IV (KMG-IV): sequencing the most valuable type-strain genomes for metagenomic binning, comparative biology and taxonomic classification.</title>
        <authorList>
            <person name="Goeker M."/>
        </authorList>
    </citation>
    <scope>NUCLEOTIDE SEQUENCE [LARGE SCALE GENOMIC DNA]</scope>
    <source>
        <strain evidence="2 3">DSM 102238</strain>
    </source>
</reference>
<evidence type="ECO:0000313" key="2">
    <source>
        <dbReference type="EMBL" id="MBB4000905.1"/>
    </source>
</evidence>
<dbReference type="AlphaFoldDB" id="A0A7W6MMI9"/>
<dbReference type="PROSITE" id="PS50943">
    <property type="entry name" value="HTH_CROC1"/>
    <property type="match status" value="1"/>
</dbReference>
<evidence type="ECO:0000313" key="3">
    <source>
        <dbReference type="Proteomes" id="UP000542776"/>
    </source>
</evidence>
<gene>
    <name evidence="2" type="ORF">GGR04_004786</name>
</gene>
<dbReference type="InterPro" id="IPR010982">
    <property type="entry name" value="Lambda_DNA-bd_dom_sf"/>
</dbReference>
<evidence type="ECO:0000259" key="1">
    <source>
        <dbReference type="PROSITE" id="PS50943"/>
    </source>
</evidence>
<organism evidence="2 3">
    <name type="scientific">Aureimonas pseudogalii</name>
    <dbReference type="NCBI Taxonomy" id="1744844"/>
    <lineage>
        <taxon>Bacteria</taxon>
        <taxon>Pseudomonadati</taxon>
        <taxon>Pseudomonadota</taxon>
        <taxon>Alphaproteobacteria</taxon>
        <taxon>Hyphomicrobiales</taxon>
        <taxon>Aurantimonadaceae</taxon>
        <taxon>Aureimonas</taxon>
    </lineage>
</organism>
<name>A0A7W6MMI9_9HYPH</name>
<feature type="domain" description="HTH cro/C1-type" evidence="1">
    <location>
        <begin position="14"/>
        <end position="48"/>
    </location>
</feature>
<dbReference type="EMBL" id="JACIEK010000038">
    <property type="protein sequence ID" value="MBB4000905.1"/>
    <property type="molecule type" value="Genomic_DNA"/>
</dbReference>
<keyword evidence="3" id="KW-1185">Reference proteome</keyword>
<dbReference type="SUPFAM" id="SSF47413">
    <property type="entry name" value="lambda repressor-like DNA-binding domains"/>
    <property type="match status" value="1"/>
</dbReference>